<comment type="caution">
    <text evidence="1">The sequence shown here is derived from an EMBL/GenBank/DDBJ whole genome shotgun (WGS) entry which is preliminary data.</text>
</comment>
<dbReference type="AlphaFoldDB" id="A0A6V6YYX9"/>
<evidence type="ECO:0000313" key="1">
    <source>
        <dbReference type="EMBL" id="CAD0004737.1"/>
    </source>
</evidence>
<gene>
    <name evidence="1" type="ORF">FLACHUCJ7_01981</name>
</gene>
<accession>A0A6V6YYX9</accession>
<sequence length="49" mass="5695">MKINLIVVFQRIILKSELVSKFLCERPQRAVLPAALYLILQLLQSEIKN</sequence>
<keyword evidence="2" id="KW-1185">Reference proteome</keyword>
<dbReference type="EMBL" id="CAIJDO010000134">
    <property type="protein sequence ID" value="CAD0004737.1"/>
    <property type="molecule type" value="Genomic_DNA"/>
</dbReference>
<evidence type="ECO:0000313" key="2">
    <source>
        <dbReference type="Proteomes" id="UP000556700"/>
    </source>
</evidence>
<organism evidence="1 2">
    <name type="scientific">Flavobacterium chungangense</name>
    <dbReference type="NCBI Taxonomy" id="554283"/>
    <lineage>
        <taxon>Bacteria</taxon>
        <taxon>Pseudomonadati</taxon>
        <taxon>Bacteroidota</taxon>
        <taxon>Flavobacteriia</taxon>
        <taxon>Flavobacteriales</taxon>
        <taxon>Flavobacteriaceae</taxon>
        <taxon>Flavobacterium</taxon>
    </lineage>
</organism>
<dbReference type="Proteomes" id="UP000556700">
    <property type="component" value="Unassembled WGS sequence"/>
</dbReference>
<name>A0A6V6YYX9_9FLAO</name>
<protein>
    <submittedName>
        <fullName evidence="1">Uncharacterized protein</fullName>
    </submittedName>
</protein>
<proteinExistence type="predicted"/>
<reference evidence="1 2" key="1">
    <citation type="submission" date="2020-06" db="EMBL/GenBank/DDBJ databases">
        <authorList>
            <person name="Criscuolo A."/>
        </authorList>
    </citation>
    <scope>NUCLEOTIDE SEQUENCE [LARGE SCALE GENOMIC DNA]</scope>
    <source>
        <strain evidence="2">CIP 110025</strain>
    </source>
</reference>